<organism evidence="1 2">
    <name type="scientific">Novosphingobium bradum</name>
    <dbReference type="NCBI Taxonomy" id="1737444"/>
    <lineage>
        <taxon>Bacteria</taxon>
        <taxon>Pseudomonadati</taxon>
        <taxon>Pseudomonadota</taxon>
        <taxon>Alphaproteobacteria</taxon>
        <taxon>Sphingomonadales</taxon>
        <taxon>Sphingomonadaceae</taxon>
        <taxon>Novosphingobium</taxon>
    </lineage>
</organism>
<keyword evidence="2" id="KW-1185">Reference proteome</keyword>
<evidence type="ECO:0000313" key="1">
    <source>
        <dbReference type="EMBL" id="MFC3172917.1"/>
    </source>
</evidence>
<dbReference type="RefSeq" id="WP_379508314.1">
    <property type="nucleotide sequence ID" value="NZ_JBHRTQ010000002.1"/>
</dbReference>
<proteinExistence type="predicted"/>
<dbReference type="Pfam" id="PF13481">
    <property type="entry name" value="AAA_25"/>
    <property type="match status" value="1"/>
</dbReference>
<dbReference type="EMBL" id="JBHRTQ010000002">
    <property type="protein sequence ID" value="MFC3172917.1"/>
    <property type="molecule type" value="Genomic_DNA"/>
</dbReference>
<dbReference type="Proteomes" id="UP001595604">
    <property type="component" value="Unassembled WGS sequence"/>
</dbReference>
<dbReference type="InterPro" id="IPR027417">
    <property type="entry name" value="P-loop_NTPase"/>
</dbReference>
<sequence>MTALPAPAYPITENGALYDQAQADRFFAMLFGHVDWQPGQSASILGIGEKGTPQEGKFRERKLIAPAFMGGAHAHLKRWAQWHVAGFVVPAVLHASAADKGEAKLEDVAALTAIVLDIDSGDVNAKAKYVIERLGKPTMMVASGGVTEAGTPKGHLYWLLTEPSEEVERVAALRKTLAMKVGGDQSFGRATQVIRVPGSVHAKNGKARKCSIIQSNDVEYDLDELADIIEGMEPMPGIELVAPAPALSLVGGMDFTPKFDTAINALHRDIHEGGDELNRWGEFSKVAGFQIAEARSGRVTLEAAYHNTLGWMLTHMVPPWPQARFEQEFKALYERDLAARGPMPPVLASALPAELPFEYFCDITPSLTNMWRVQNTWPLTGLGLVYGSPGSGKSFYMLDLAARVAAGMDIDGRSVRPCPVVYVVAEGQTGFRHRVFAWRQRHGIDGDVPFVTVPCAVNLLDPRADLARLIDGIRMQAERLGGAPGFIVVDTLAATFGGGDENTSDMLAYVNNLARLRDEFGAMIVAVHHRPKDQLNDTPRGHGSLMGAVDTIIRLDGDPTGGVDHVRTATVTKQKDGEAGQCFGFTIESITLGEDEKGNPVAAGVAIPAVVRAKKKKLGEAARNALDVLGAAISEAGGASVTEKAWREKWEATLPEDTKGETRRKAWVRCRKALLDAEQVEMEHGLWSIIEAGSSDETMDFSSAAGRGG</sequence>
<reference evidence="2" key="1">
    <citation type="journal article" date="2019" name="Int. J. Syst. Evol. Microbiol.">
        <title>The Global Catalogue of Microorganisms (GCM) 10K type strain sequencing project: providing services to taxonomists for standard genome sequencing and annotation.</title>
        <authorList>
            <consortium name="The Broad Institute Genomics Platform"/>
            <consortium name="The Broad Institute Genome Sequencing Center for Infectious Disease"/>
            <person name="Wu L."/>
            <person name="Ma J."/>
        </authorList>
    </citation>
    <scope>NUCLEOTIDE SEQUENCE [LARGE SCALE GENOMIC DNA]</scope>
    <source>
        <strain evidence="2">KCTC 42984</strain>
    </source>
</reference>
<comment type="caution">
    <text evidence="1">The sequence shown here is derived from an EMBL/GenBank/DDBJ whole genome shotgun (WGS) entry which is preliminary data.</text>
</comment>
<evidence type="ECO:0000313" key="2">
    <source>
        <dbReference type="Proteomes" id="UP001595604"/>
    </source>
</evidence>
<dbReference type="Gene3D" id="3.40.50.300">
    <property type="entry name" value="P-loop containing nucleotide triphosphate hydrolases"/>
    <property type="match status" value="1"/>
</dbReference>
<name>A0ABV7IRX9_9SPHN</name>
<accession>A0ABV7IRX9</accession>
<dbReference type="SUPFAM" id="SSF52540">
    <property type="entry name" value="P-loop containing nucleoside triphosphate hydrolases"/>
    <property type="match status" value="1"/>
</dbReference>
<protein>
    <submittedName>
        <fullName evidence="1">AAA family ATPase</fullName>
    </submittedName>
</protein>
<gene>
    <name evidence="1" type="ORF">ACFOD9_01485</name>
</gene>